<evidence type="ECO:0000259" key="3">
    <source>
        <dbReference type="PROSITE" id="PS51677"/>
    </source>
</evidence>
<dbReference type="EMBL" id="RQJX01000023">
    <property type="protein sequence ID" value="RQN02249.1"/>
    <property type="molecule type" value="Genomic_DNA"/>
</dbReference>
<feature type="domain" description="NodB homology" evidence="3">
    <location>
        <begin position="42"/>
        <end position="256"/>
    </location>
</feature>
<dbReference type="OrthoDB" id="2795102at2"/>
<dbReference type="AlphaFoldDB" id="A0A3N6W3Z7"/>
<dbReference type="Gene3D" id="3.20.20.370">
    <property type="entry name" value="Glycoside hydrolase/deacetylase"/>
    <property type="match status" value="1"/>
</dbReference>
<feature type="region of interest" description="Disordered" evidence="2">
    <location>
        <begin position="446"/>
        <end position="474"/>
    </location>
</feature>
<keyword evidence="1" id="KW-0732">Signal</keyword>
<evidence type="ECO:0000313" key="4">
    <source>
        <dbReference type="EMBL" id="RQN02249.1"/>
    </source>
</evidence>
<sequence>MITRTRGRVSVVIAAAIAAAGTGAVLVGLGPDAKPADAAPRTIVSLTFDDANANQADAVALLNEYDMHGTFFVPSGYVGAPGHLTRQDLEQIAAAGHEIGGHTVTHADLTAISPEEAARQVCHDRAQLTAWGFDVRSFAYPFARVNGTAKDAVANCGYSSGRGLGGLDLERCRSCRNAESLPPADPYLTKAPPQVETGWTLDDLKGVVTRAERRGGWAQLTFHNVCASGCDIAVAPQTLEQFLAWLQQRRDNGTVVRTVGDAIGGPVKPVVEAPPPAVTEPGQNAVVNPGQEEVGPDGTPRCWMRGGYGTNTPLHDAVAEGRGGSIGARVRMSDYVDGDAKWLPSFDLGDCSPTVGEGRQYSLRSWYTSSTVTQFAVYLRDTSGRWHYWTSSPWFGASATFQQAVWTTPEIPEGMNGISFGLNLFSNGTLVTDDVEMYDAEAAPEAAAAAAETPAVSPEVGPAIEPQGQPAAGD</sequence>
<dbReference type="Pfam" id="PF01522">
    <property type="entry name" value="Polysacc_deac_1"/>
    <property type="match status" value="1"/>
</dbReference>
<dbReference type="SUPFAM" id="SSF88713">
    <property type="entry name" value="Glycoside hydrolase/deacetylase"/>
    <property type="match status" value="1"/>
</dbReference>
<dbReference type="PROSITE" id="PS51677">
    <property type="entry name" value="NODB"/>
    <property type="match status" value="1"/>
</dbReference>
<reference evidence="4 5" key="1">
    <citation type="submission" date="2018-11" db="EMBL/GenBank/DDBJ databases">
        <authorList>
            <person name="Li F."/>
        </authorList>
    </citation>
    <scope>NUCLEOTIDE SEQUENCE [LARGE SCALE GENOMIC DNA]</scope>
    <source>
        <strain evidence="4 5">YS17T</strain>
    </source>
</reference>
<feature type="compositionally biased region" description="Low complexity" evidence="2">
    <location>
        <begin position="446"/>
        <end position="455"/>
    </location>
</feature>
<protein>
    <submittedName>
        <fullName evidence="4">Polysaccharide deacetylase</fullName>
    </submittedName>
</protein>
<gene>
    <name evidence="4" type="ORF">EHW97_14005</name>
</gene>
<dbReference type="InterPro" id="IPR051398">
    <property type="entry name" value="Polysacch_Deacetylase"/>
</dbReference>
<dbReference type="RefSeq" id="WP_124237793.1">
    <property type="nucleotide sequence ID" value="NZ_RQJX01000023.1"/>
</dbReference>
<evidence type="ECO:0000313" key="5">
    <source>
        <dbReference type="Proteomes" id="UP000275225"/>
    </source>
</evidence>
<evidence type="ECO:0000256" key="2">
    <source>
        <dbReference type="SAM" id="MobiDB-lite"/>
    </source>
</evidence>
<dbReference type="PANTHER" id="PTHR34216:SF11">
    <property type="entry name" value="CHITOOLIGOSACCHARIDE DEACETYLASE"/>
    <property type="match status" value="1"/>
</dbReference>
<dbReference type="CDD" id="cd10967">
    <property type="entry name" value="CE4_GLA_like_6s"/>
    <property type="match status" value="1"/>
</dbReference>
<dbReference type="GO" id="GO:0016810">
    <property type="term" value="F:hydrolase activity, acting on carbon-nitrogen (but not peptide) bonds"/>
    <property type="evidence" value="ECO:0007669"/>
    <property type="project" value="InterPro"/>
</dbReference>
<accession>A0A3N6W3Z7</accession>
<dbReference type="InterPro" id="IPR002509">
    <property type="entry name" value="NODB_dom"/>
</dbReference>
<dbReference type="Proteomes" id="UP000275225">
    <property type="component" value="Unassembled WGS sequence"/>
</dbReference>
<comment type="caution">
    <text evidence="4">The sequence shown here is derived from an EMBL/GenBank/DDBJ whole genome shotgun (WGS) entry which is preliminary data.</text>
</comment>
<organism evidence="4 5">
    <name type="scientific">Aeromicrobium camelliae</name>
    <dbReference type="NCBI Taxonomy" id="1538144"/>
    <lineage>
        <taxon>Bacteria</taxon>
        <taxon>Bacillati</taxon>
        <taxon>Actinomycetota</taxon>
        <taxon>Actinomycetes</taxon>
        <taxon>Propionibacteriales</taxon>
        <taxon>Nocardioidaceae</taxon>
        <taxon>Aeromicrobium</taxon>
    </lineage>
</organism>
<keyword evidence="5" id="KW-1185">Reference proteome</keyword>
<dbReference type="GO" id="GO:0005975">
    <property type="term" value="P:carbohydrate metabolic process"/>
    <property type="evidence" value="ECO:0007669"/>
    <property type="project" value="InterPro"/>
</dbReference>
<dbReference type="InterPro" id="IPR011330">
    <property type="entry name" value="Glyco_hydro/deAcase_b/a-brl"/>
</dbReference>
<evidence type="ECO:0000256" key="1">
    <source>
        <dbReference type="ARBA" id="ARBA00022729"/>
    </source>
</evidence>
<dbReference type="PANTHER" id="PTHR34216">
    <property type="match status" value="1"/>
</dbReference>
<name>A0A3N6W3Z7_9ACTN</name>
<proteinExistence type="predicted"/>